<organism evidence="1 2">
    <name type="scientific">Candidatus Omnitrophus magneticus</name>
    <dbReference type="NCBI Taxonomy" id="1609969"/>
    <lineage>
        <taxon>Bacteria</taxon>
        <taxon>Pseudomonadati</taxon>
        <taxon>Candidatus Omnitrophota</taxon>
        <taxon>Candidatus Omnitrophus</taxon>
    </lineage>
</organism>
<comment type="caution">
    <text evidence="1">The sequence shown here is derived from an EMBL/GenBank/DDBJ whole genome shotgun (WGS) entry which is preliminary data.</text>
</comment>
<dbReference type="Proteomes" id="UP000033428">
    <property type="component" value="Unassembled WGS sequence"/>
</dbReference>
<keyword evidence="2" id="KW-1185">Reference proteome</keyword>
<gene>
    <name evidence="1" type="ORF">OMAG_001430</name>
</gene>
<accession>A0A0F0CN02</accession>
<dbReference type="AlphaFoldDB" id="A0A0F0CN02"/>
<reference evidence="1 2" key="1">
    <citation type="submission" date="2015-02" db="EMBL/GenBank/DDBJ databases">
        <title>Single-cell genomics of uncultivated deep-branching MTB reveals a conserved set of magnetosome genes.</title>
        <authorList>
            <person name="Kolinko S."/>
            <person name="Richter M."/>
            <person name="Glockner F.O."/>
            <person name="Brachmann A."/>
            <person name="Schuler D."/>
        </authorList>
    </citation>
    <scope>NUCLEOTIDE SEQUENCE [LARGE SCALE GENOMIC DNA]</scope>
    <source>
        <strain evidence="1">SKK-01</strain>
    </source>
</reference>
<protein>
    <submittedName>
        <fullName evidence="1">Uncharacterized protein</fullName>
    </submittedName>
</protein>
<dbReference type="EMBL" id="JYNY01000284">
    <property type="protein sequence ID" value="KJJ84703.1"/>
    <property type="molecule type" value="Genomic_DNA"/>
</dbReference>
<sequence length="215" mass="25310">MSTDISSYLVKVEHIFSEIDKEYEYAQKHYGDFSCEGCQDNCCTTVFYHHTLAEYFYLAEGLDQVDDKIMNVMVMRSEMYFNEVIKNPFNVESLRIMCPLNLNDKCCVYKNRPLICRIHGVPSILHTPRRETQKWNGCKRFEAQHKEPYDHSIDRTKLFTQLATLEGQLRKDLVFPQRYKKTIAEMVLDYIKGEITAVNRNTSAKEIIRNNFGSY</sequence>
<proteinExistence type="predicted"/>
<evidence type="ECO:0000313" key="2">
    <source>
        <dbReference type="Proteomes" id="UP000033428"/>
    </source>
</evidence>
<name>A0A0F0CN02_9BACT</name>
<evidence type="ECO:0000313" key="1">
    <source>
        <dbReference type="EMBL" id="KJJ84703.1"/>
    </source>
</evidence>